<proteinExistence type="predicted"/>
<accession>A0ABP7CTB0</accession>
<evidence type="ECO:0000313" key="2">
    <source>
        <dbReference type="EMBL" id="GAA3694962.1"/>
    </source>
</evidence>
<comment type="caution">
    <text evidence="2">The sequence shown here is derived from an EMBL/GenBank/DDBJ whole genome shotgun (WGS) entry which is preliminary data.</text>
</comment>
<dbReference type="Proteomes" id="UP001500523">
    <property type="component" value="Unassembled WGS sequence"/>
</dbReference>
<protein>
    <submittedName>
        <fullName evidence="2">Uncharacterized protein</fullName>
    </submittedName>
</protein>
<reference evidence="3" key="1">
    <citation type="journal article" date="2019" name="Int. J. Syst. Evol. Microbiol.">
        <title>The Global Catalogue of Microorganisms (GCM) 10K type strain sequencing project: providing services to taxonomists for standard genome sequencing and annotation.</title>
        <authorList>
            <consortium name="The Broad Institute Genomics Platform"/>
            <consortium name="The Broad Institute Genome Sequencing Center for Infectious Disease"/>
            <person name="Wu L."/>
            <person name="Ma J."/>
        </authorList>
    </citation>
    <scope>NUCLEOTIDE SEQUENCE [LARGE SCALE GENOMIC DNA]</scope>
    <source>
        <strain evidence="3">JCM 17498</strain>
    </source>
</reference>
<feature type="region of interest" description="Disordered" evidence="1">
    <location>
        <begin position="1"/>
        <end position="53"/>
    </location>
</feature>
<evidence type="ECO:0000313" key="3">
    <source>
        <dbReference type="Proteomes" id="UP001500523"/>
    </source>
</evidence>
<feature type="compositionally biased region" description="Basic and acidic residues" evidence="1">
    <location>
        <begin position="1"/>
        <end position="10"/>
    </location>
</feature>
<keyword evidence="3" id="KW-1185">Reference proteome</keyword>
<organism evidence="2 3">
    <name type="scientific">Sphingomonas cynarae</name>
    <dbReference type="NCBI Taxonomy" id="930197"/>
    <lineage>
        <taxon>Bacteria</taxon>
        <taxon>Pseudomonadati</taxon>
        <taxon>Pseudomonadota</taxon>
        <taxon>Alphaproteobacteria</taxon>
        <taxon>Sphingomonadales</taxon>
        <taxon>Sphingomonadaceae</taxon>
        <taxon>Sphingomonas</taxon>
    </lineage>
</organism>
<dbReference type="EMBL" id="BAABBF010000001">
    <property type="protein sequence ID" value="GAA3694962.1"/>
    <property type="molecule type" value="Genomic_DNA"/>
</dbReference>
<sequence length="110" mass="11372">MPAQADRDSEATSPSAIATGAAKRRGMGVDPAGKWRSTPLQGPVRPRKQRAGDAGVIRRCRSGPGTGAVSGAVCLMQQVGQIGTGLMAAADRIMLADVRGEGSVRTGREW</sequence>
<name>A0ABP7CTB0_9SPHN</name>
<gene>
    <name evidence="2" type="ORF">GCM10022268_02130</name>
</gene>
<evidence type="ECO:0000256" key="1">
    <source>
        <dbReference type="SAM" id="MobiDB-lite"/>
    </source>
</evidence>